<dbReference type="PANTHER" id="PTHR22916">
    <property type="entry name" value="GLYCOSYLTRANSFERASE"/>
    <property type="match status" value="1"/>
</dbReference>
<dbReference type="EMBL" id="WRXO01000001">
    <property type="protein sequence ID" value="MVT40160.1"/>
    <property type="molecule type" value="Genomic_DNA"/>
</dbReference>
<dbReference type="InterPro" id="IPR001173">
    <property type="entry name" value="Glyco_trans_2-like"/>
</dbReference>
<keyword evidence="2" id="KW-0808">Transferase</keyword>
<evidence type="ECO:0000313" key="2">
    <source>
        <dbReference type="EMBL" id="MVT40160.1"/>
    </source>
</evidence>
<dbReference type="OrthoDB" id="9815829at2"/>
<comment type="caution">
    <text evidence="2">The sequence shown here is derived from an EMBL/GenBank/DDBJ whole genome shotgun (WGS) entry which is preliminary data.</text>
</comment>
<keyword evidence="3" id="KW-1185">Reference proteome</keyword>
<organism evidence="2 3">
    <name type="scientific">Chitinophaga oryziterrae</name>
    <dbReference type="NCBI Taxonomy" id="1031224"/>
    <lineage>
        <taxon>Bacteria</taxon>
        <taxon>Pseudomonadati</taxon>
        <taxon>Bacteroidota</taxon>
        <taxon>Chitinophagia</taxon>
        <taxon>Chitinophagales</taxon>
        <taxon>Chitinophagaceae</taxon>
        <taxon>Chitinophaga</taxon>
    </lineage>
</organism>
<dbReference type="SUPFAM" id="SSF53448">
    <property type="entry name" value="Nucleotide-diphospho-sugar transferases"/>
    <property type="match status" value="1"/>
</dbReference>
<dbReference type="InterPro" id="IPR029044">
    <property type="entry name" value="Nucleotide-diphossugar_trans"/>
</dbReference>
<evidence type="ECO:0000259" key="1">
    <source>
        <dbReference type="Pfam" id="PF00535"/>
    </source>
</evidence>
<sequence length="328" mass="37664">MNERIPSSPPLIAPVDNTVKRPLWSVMIPTYNCSAFLRHTLESVLQQDPGPEKMQIEVIDDASTDADIEQLVAEVGKGRVGFFRQPVNQGSLRNFETCLNRSKGEWVHILHGDDVVAEGFYNEIESLFLAYPQAGAAYTGFWHINEEGEERYPNEFVLPEPGIINDWLTIIAQGQKLQPPAIVVKRSVYEKLGGFFGVHYGEDWEMWVRIAAHYPVAHSPEKLARYRIHSNNISSRYFLSGQHIKDIAFVIKTIQQYLPPDQRKKLTNNAKRNWSHYFARTSDMVYGGYKAPAQALVQAKLAFNLHRNKTSLYFLLKTWVKLIIRYKQ</sequence>
<reference evidence="2 3" key="1">
    <citation type="submission" date="2019-12" db="EMBL/GenBank/DDBJ databases">
        <title>The draft genomic sequence of strain Chitinophaga oryziterrae JCM 16595.</title>
        <authorList>
            <person name="Zhang X."/>
        </authorList>
    </citation>
    <scope>NUCLEOTIDE SEQUENCE [LARGE SCALE GENOMIC DNA]</scope>
    <source>
        <strain evidence="2 3">JCM 16595</strain>
    </source>
</reference>
<dbReference type="Pfam" id="PF00535">
    <property type="entry name" value="Glycos_transf_2"/>
    <property type="match status" value="1"/>
</dbReference>
<dbReference type="RefSeq" id="WP_157298787.1">
    <property type="nucleotide sequence ID" value="NZ_BAAAZB010000005.1"/>
</dbReference>
<gene>
    <name evidence="2" type="ORF">GO495_06170</name>
</gene>
<protein>
    <submittedName>
        <fullName evidence="2">Glycosyltransferase</fullName>
    </submittedName>
</protein>
<proteinExistence type="predicted"/>
<dbReference type="AlphaFoldDB" id="A0A6N8J4R1"/>
<accession>A0A6N8J4R1</accession>
<name>A0A6N8J4R1_9BACT</name>
<feature type="domain" description="Glycosyltransferase 2-like" evidence="1">
    <location>
        <begin position="25"/>
        <end position="167"/>
    </location>
</feature>
<dbReference type="PANTHER" id="PTHR22916:SF3">
    <property type="entry name" value="UDP-GLCNAC:BETAGAL BETA-1,3-N-ACETYLGLUCOSAMINYLTRANSFERASE-LIKE PROTEIN 1"/>
    <property type="match status" value="1"/>
</dbReference>
<evidence type="ECO:0000313" key="3">
    <source>
        <dbReference type="Proteomes" id="UP000468388"/>
    </source>
</evidence>
<dbReference type="Proteomes" id="UP000468388">
    <property type="component" value="Unassembled WGS sequence"/>
</dbReference>
<dbReference type="GO" id="GO:0016758">
    <property type="term" value="F:hexosyltransferase activity"/>
    <property type="evidence" value="ECO:0007669"/>
    <property type="project" value="UniProtKB-ARBA"/>
</dbReference>
<dbReference type="Gene3D" id="3.90.550.10">
    <property type="entry name" value="Spore Coat Polysaccharide Biosynthesis Protein SpsA, Chain A"/>
    <property type="match status" value="1"/>
</dbReference>